<proteinExistence type="predicted"/>
<evidence type="ECO:0000256" key="1">
    <source>
        <dbReference type="SAM" id="MobiDB-lite"/>
    </source>
</evidence>
<name>A0A5D3CSL5_CUCMM</name>
<accession>A0A5D3CSL5</accession>
<sequence length="51" mass="5713">MRGTGSYNKIKTTLDELARNNEEWDDDDFGSYRGGKGRNDDGFDKNAVVAL</sequence>
<organism evidence="2 3">
    <name type="scientific">Cucumis melo var. makuwa</name>
    <name type="common">Oriental melon</name>
    <dbReference type="NCBI Taxonomy" id="1194695"/>
    <lineage>
        <taxon>Eukaryota</taxon>
        <taxon>Viridiplantae</taxon>
        <taxon>Streptophyta</taxon>
        <taxon>Embryophyta</taxon>
        <taxon>Tracheophyta</taxon>
        <taxon>Spermatophyta</taxon>
        <taxon>Magnoliopsida</taxon>
        <taxon>eudicotyledons</taxon>
        <taxon>Gunneridae</taxon>
        <taxon>Pentapetalae</taxon>
        <taxon>rosids</taxon>
        <taxon>fabids</taxon>
        <taxon>Cucurbitales</taxon>
        <taxon>Cucurbitaceae</taxon>
        <taxon>Benincaseae</taxon>
        <taxon>Cucumis</taxon>
    </lineage>
</organism>
<comment type="caution">
    <text evidence="2">The sequence shown here is derived from an EMBL/GenBank/DDBJ whole genome shotgun (WGS) entry which is preliminary data.</text>
</comment>
<dbReference type="AlphaFoldDB" id="A0A5D3CSL5"/>
<feature type="region of interest" description="Disordered" evidence="1">
    <location>
        <begin position="23"/>
        <end position="51"/>
    </location>
</feature>
<evidence type="ECO:0000313" key="3">
    <source>
        <dbReference type="Proteomes" id="UP000321947"/>
    </source>
</evidence>
<dbReference type="Proteomes" id="UP000321947">
    <property type="component" value="Unassembled WGS sequence"/>
</dbReference>
<reference evidence="2 3" key="1">
    <citation type="submission" date="2019-08" db="EMBL/GenBank/DDBJ databases">
        <title>Draft genome sequences of two oriental melons (Cucumis melo L. var makuwa).</title>
        <authorList>
            <person name="Kwon S.-Y."/>
        </authorList>
    </citation>
    <scope>NUCLEOTIDE SEQUENCE [LARGE SCALE GENOMIC DNA]</scope>
    <source>
        <strain evidence="3">cv. Chang Bougi</strain>
        <tissue evidence="2">Leaf</tissue>
    </source>
</reference>
<evidence type="ECO:0000313" key="2">
    <source>
        <dbReference type="EMBL" id="TYK14927.1"/>
    </source>
</evidence>
<gene>
    <name evidence="2" type="ORF">E5676_scaffold1623G00200</name>
</gene>
<protein>
    <submittedName>
        <fullName evidence="2">Uncharacterized protein</fullName>
    </submittedName>
</protein>
<dbReference type="EMBL" id="SSTD01008800">
    <property type="protein sequence ID" value="TYK14927.1"/>
    <property type="molecule type" value="Genomic_DNA"/>
</dbReference>